<dbReference type="Proteomes" id="UP000034507">
    <property type="component" value="Unassembled WGS sequence"/>
</dbReference>
<feature type="transmembrane region" description="Helical" evidence="1">
    <location>
        <begin position="30"/>
        <end position="52"/>
    </location>
</feature>
<dbReference type="AlphaFoldDB" id="A0A0G0X713"/>
<dbReference type="EMBL" id="LCBX01000018">
    <property type="protein sequence ID" value="KKS20730.1"/>
    <property type="molecule type" value="Genomic_DNA"/>
</dbReference>
<keyword evidence="1" id="KW-1133">Transmembrane helix</keyword>
<evidence type="ECO:0000256" key="1">
    <source>
        <dbReference type="SAM" id="Phobius"/>
    </source>
</evidence>
<feature type="transmembrane region" description="Helical" evidence="1">
    <location>
        <begin position="64"/>
        <end position="87"/>
    </location>
</feature>
<keyword evidence="1" id="KW-0812">Transmembrane</keyword>
<comment type="caution">
    <text evidence="2">The sequence shown here is derived from an EMBL/GenBank/DDBJ whole genome shotgun (WGS) entry which is preliminary data.</text>
</comment>
<name>A0A0G0X713_UNCKA</name>
<evidence type="ECO:0000313" key="3">
    <source>
        <dbReference type="Proteomes" id="UP000034507"/>
    </source>
</evidence>
<gene>
    <name evidence="2" type="ORF">UU77_C0018G0005</name>
</gene>
<feature type="transmembrane region" description="Helical" evidence="1">
    <location>
        <begin position="93"/>
        <end position="113"/>
    </location>
</feature>
<organism evidence="2 3">
    <name type="scientific">candidate division WWE3 bacterium GW2011_GWC1_41_7</name>
    <dbReference type="NCBI Taxonomy" id="1619119"/>
    <lineage>
        <taxon>Bacteria</taxon>
        <taxon>Katanobacteria</taxon>
    </lineage>
</organism>
<keyword evidence="1" id="KW-0472">Membrane</keyword>
<proteinExistence type="predicted"/>
<protein>
    <submittedName>
        <fullName evidence="2">Uncharacterized protein</fullName>
    </submittedName>
</protein>
<accession>A0A0G0X713</accession>
<feature type="transmembrane region" description="Helical" evidence="1">
    <location>
        <begin position="7"/>
        <end position="24"/>
    </location>
</feature>
<reference evidence="2 3" key="1">
    <citation type="journal article" date="2015" name="Nature">
        <title>rRNA introns, odd ribosomes, and small enigmatic genomes across a large radiation of phyla.</title>
        <authorList>
            <person name="Brown C.T."/>
            <person name="Hug L.A."/>
            <person name="Thomas B.C."/>
            <person name="Sharon I."/>
            <person name="Castelle C.J."/>
            <person name="Singh A."/>
            <person name="Wilkins M.J."/>
            <person name="Williams K.H."/>
            <person name="Banfield J.F."/>
        </authorList>
    </citation>
    <scope>NUCLEOTIDE SEQUENCE [LARGE SCALE GENOMIC DNA]</scope>
</reference>
<evidence type="ECO:0000313" key="2">
    <source>
        <dbReference type="EMBL" id="KKS20730.1"/>
    </source>
</evidence>
<sequence>MQRSVNYPYWVLVVFLVVLSWLGAEYQGTIWQVLFTYLFPLGVAVFSVYIITKADDVHRPDVDFKPFFVLLTGLILALIFYIVWNIISSSTNWILYGSLFVVVFGYVRFARIFKTMNQIKKENHNG</sequence>